<feature type="chain" id="PRO_5047467277" description="Secreted protein" evidence="1">
    <location>
        <begin position="31"/>
        <end position="80"/>
    </location>
</feature>
<keyword evidence="3" id="KW-1185">Reference proteome</keyword>
<evidence type="ECO:0000256" key="1">
    <source>
        <dbReference type="SAM" id="SignalP"/>
    </source>
</evidence>
<evidence type="ECO:0000313" key="3">
    <source>
        <dbReference type="Proteomes" id="UP000678016"/>
    </source>
</evidence>
<organism evidence="2 3">
    <name type="scientific">Nocardiopsis akebiae</name>
    <dbReference type="NCBI Taxonomy" id="2831968"/>
    <lineage>
        <taxon>Bacteria</taxon>
        <taxon>Bacillati</taxon>
        <taxon>Actinomycetota</taxon>
        <taxon>Actinomycetes</taxon>
        <taxon>Streptosporangiales</taxon>
        <taxon>Nocardiopsidaceae</taxon>
        <taxon>Nocardiopsis</taxon>
    </lineage>
</organism>
<feature type="signal peptide" evidence="1">
    <location>
        <begin position="1"/>
        <end position="30"/>
    </location>
</feature>
<dbReference type="RefSeq" id="WP_212641208.1">
    <property type="nucleotide sequence ID" value="NZ_CP074132.1"/>
</dbReference>
<evidence type="ECO:0008006" key="4">
    <source>
        <dbReference type="Google" id="ProtNLM"/>
    </source>
</evidence>
<keyword evidence="1" id="KW-0732">Signal</keyword>
<reference evidence="3" key="1">
    <citation type="submission" date="2021-05" db="EMBL/GenBank/DDBJ databases">
        <title>Direct Submission.</title>
        <authorList>
            <person name="Li K."/>
            <person name="Gao J."/>
        </authorList>
    </citation>
    <scope>NUCLEOTIDE SEQUENCE [LARGE SCALE GENOMIC DNA]</scope>
    <source>
        <strain evidence="3">HDS12</strain>
    </source>
</reference>
<protein>
    <recommendedName>
        <fullName evidence="4">Secreted protein</fullName>
    </recommendedName>
</protein>
<dbReference type="EMBL" id="CP074132">
    <property type="protein sequence ID" value="QUX28194.1"/>
    <property type="molecule type" value="Genomic_DNA"/>
</dbReference>
<sequence>MKSWRSLAAAGFVAGAAAIVLPLTAGTASAAEDDWNVVGGAPGSMDECVAEAKEYLAEPYVDYTEWKCETSDGSWTLFAR</sequence>
<proteinExistence type="predicted"/>
<name>A0ABX8C1E6_9ACTN</name>
<evidence type="ECO:0000313" key="2">
    <source>
        <dbReference type="EMBL" id="QUX28194.1"/>
    </source>
</evidence>
<accession>A0ABX8C1E6</accession>
<gene>
    <name evidence="2" type="ORF">KGD83_23515</name>
</gene>
<dbReference type="Proteomes" id="UP000678016">
    <property type="component" value="Chromosome"/>
</dbReference>